<dbReference type="EMBL" id="CAJNJA010063586">
    <property type="protein sequence ID" value="CAE7879860.1"/>
    <property type="molecule type" value="Genomic_DNA"/>
</dbReference>
<feature type="region of interest" description="Disordered" evidence="3">
    <location>
        <begin position="1"/>
        <end position="29"/>
    </location>
</feature>
<dbReference type="AlphaFoldDB" id="A0A813AVH3"/>
<evidence type="ECO:0000313" key="4">
    <source>
        <dbReference type="EMBL" id="CAE7879860.1"/>
    </source>
</evidence>
<dbReference type="GO" id="GO:0005525">
    <property type="term" value="F:GTP binding"/>
    <property type="evidence" value="ECO:0007669"/>
    <property type="project" value="UniProtKB-KW"/>
</dbReference>
<feature type="region of interest" description="Disordered" evidence="3">
    <location>
        <begin position="231"/>
        <end position="256"/>
    </location>
</feature>
<dbReference type="FunFam" id="3.40.50.300:FF:001447">
    <property type="entry name" value="Ras-related protein Rab-1B"/>
    <property type="match status" value="1"/>
</dbReference>
<dbReference type="PANTHER" id="PTHR47977">
    <property type="entry name" value="RAS-RELATED PROTEIN RAB"/>
    <property type="match status" value="1"/>
</dbReference>
<keyword evidence="5" id="KW-1185">Reference proteome</keyword>
<name>A0A813AVH3_9DINO</name>
<dbReference type="SMART" id="SM00173">
    <property type="entry name" value="RAS"/>
    <property type="match status" value="1"/>
</dbReference>
<organism evidence="4 5">
    <name type="scientific">Symbiodinium necroappetens</name>
    <dbReference type="NCBI Taxonomy" id="1628268"/>
    <lineage>
        <taxon>Eukaryota</taxon>
        <taxon>Sar</taxon>
        <taxon>Alveolata</taxon>
        <taxon>Dinophyceae</taxon>
        <taxon>Suessiales</taxon>
        <taxon>Symbiodiniaceae</taxon>
        <taxon>Symbiodinium</taxon>
    </lineage>
</organism>
<dbReference type="InterPro" id="IPR050227">
    <property type="entry name" value="Rab"/>
</dbReference>
<dbReference type="Pfam" id="PF00071">
    <property type="entry name" value="Ras"/>
    <property type="match status" value="2"/>
</dbReference>
<gene>
    <name evidence="4" type="primary">Rab35</name>
    <name evidence="4" type="ORF">SNEC2469_LOCUS28846</name>
</gene>
<dbReference type="NCBIfam" id="TIGR00231">
    <property type="entry name" value="small_GTP"/>
    <property type="match status" value="1"/>
</dbReference>
<keyword evidence="2" id="KW-0342">GTP-binding</keyword>
<dbReference type="InterPro" id="IPR001806">
    <property type="entry name" value="Small_GTPase"/>
</dbReference>
<accession>A0A813AVH3</accession>
<dbReference type="InterPro" id="IPR027417">
    <property type="entry name" value="P-loop_NTPase"/>
</dbReference>
<dbReference type="GO" id="GO:0003924">
    <property type="term" value="F:GTPase activity"/>
    <property type="evidence" value="ECO:0007669"/>
    <property type="project" value="InterPro"/>
</dbReference>
<dbReference type="PROSITE" id="PS51421">
    <property type="entry name" value="RAS"/>
    <property type="match status" value="1"/>
</dbReference>
<comment type="caution">
    <text evidence="4">The sequence shown here is derived from an EMBL/GenBank/DDBJ whole genome shotgun (WGS) entry which is preliminary data.</text>
</comment>
<feature type="compositionally biased region" description="Low complexity" evidence="3">
    <location>
        <begin position="19"/>
        <end position="28"/>
    </location>
</feature>
<evidence type="ECO:0000256" key="2">
    <source>
        <dbReference type="ARBA" id="ARBA00023134"/>
    </source>
</evidence>
<keyword evidence="1" id="KW-0547">Nucleotide-binding</keyword>
<proteinExistence type="predicted"/>
<protein>
    <submittedName>
        <fullName evidence="4">Rab35 protein</fullName>
    </submittedName>
</protein>
<sequence length="519" mass="57646">NAPEPGHSSKETGQGAGAEIQQEDSSQLESEELLPIRILSPAGEVVLEEELPGRRTVRSVLQSLSTGARGSLTLLHGTEVVPPGRKLSELKITEEDNFCLVRKSITSYTHLAATEPEFRLVKCILIGGPETGKTSWMQGFCREGFPQQYRPTTGVKFKVFPMQSEDGSKLKVQLWDTAGNLPVSNAFYRGAERFANQKGWPFFAISNNSEPFDAPLFALLDLVMMNQDEQASSHAQAETFDPGRPGYPEGERNHSDPQDLQLFPIRIYTPSGDVLLEQKLPGDRTVRSILQTLHTEKRGRLSLLQGTDVIPQGKKLSQLHLAEDEGLCLVRRATGHYTSWEGNDYAEHHSVKILLVGAAKTGKSTWMLAFGRHGFTSQYQPTIGVEFKLLRLQCEDGLRMKIALWDTAGQQCFRTITNAYYGGSSGIMAFFSLHSRESLTEVLRMLEEAEGRHPLSCRCVCLVGTHVDIPDPEVTQEEAEQLAQQKGWPFFATSSKSGVNIDDPLFGLLDMVLDEVLRR</sequence>
<dbReference type="SMART" id="SM00174">
    <property type="entry name" value="RHO"/>
    <property type="match status" value="1"/>
</dbReference>
<dbReference type="Proteomes" id="UP000601435">
    <property type="component" value="Unassembled WGS sequence"/>
</dbReference>
<dbReference type="CDD" id="cd00154">
    <property type="entry name" value="Rab"/>
    <property type="match status" value="1"/>
</dbReference>
<dbReference type="PRINTS" id="PR00449">
    <property type="entry name" value="RASTRNSFRMNG"/>
</dbReference>
<dbReference type="SUPFAM" id="SSF52540">
    <property type="entry name" value="P-loop containing nucleoside triphosphate hydrolases"/>
    <property type="match status" value="2"/>
</dbReference>
<dbReference type="Gene3D" id="3.40.50.300">
    <property type="entry name" value="P-loop containing nucleotide triphosphate hydrolases"/>
    <property type="match status" value="2"/>
</dbReference>
<dbReference type="OrthoDB" id="409925at2759"/>
<evidence type="ECO:0000256" key="1">
    <source>
        <dbReference type="ARBA" id="ARBA00022741"/>
    </source>
</evidence>
<reference evidence="4" key="1">
    <citation type="submission" date="2021-02" db="EMBL/GenBank/DDBJ databases">
        <authorList>
            <person name="Dougan E. K."/>
            <person name="Rhodes N."/>
            <person name="Thang M."/>
            <person name="Chan C."/>
        </authorList>
    </citation>
    <scope>NUCLEOTIDE SEQUENCE</scope>
</reference>
<dbReference type="PROSITE" id="PS51419">
    <property type="entry name" value="RAB"/>
    <property type="match status" value="1"/>
</dbReference>
<dbReference type="SMART" id="SM00175">
    <property type="entry name" value="RAB"/>
    <property type="match status" value="1"/>
</dbReference>
<feature type="non-terminal residue" evidence="4">
    <location>
        <position position="1"/>
    </location>
</feature>
<evidence type="ECO:0000313" key="5">
    <source>
        <dbReference type="Proteomes" id="UP000601435"/>
    </source>
</evidence>
<dbReference type="InterPro" id="IPR005225">
    <property type="entry name" value="Small_GTP-bd"/>
</dbReference>
<evidence type="ECO:0000256" key="3">
    <source>
        <dbReference type="SAM" id="MobiDB-lite"/>
    </source>
</evidence>